<feature type="compositionally biased region" description="Basic and acidic residues" evidence="1">
    <location>
        <begin position="275"/>
        <end position="285"/>
    </location>
</feature>
<feature type="compositionally biased region" description="Basic and acidic residues" evidence="1">
    <location>
        <begin position="560"/>
        <end position="572"/>
    </location>
</feature>
<feature type="compositionally biased region" description="Basic and acidic residues" evidence="1">
    <location>
        <begin position="367"/>
        <end position="384"/>
    </location>
</feature>
<feature type="region of interest" description="Disordered" evidence="1">
    <location>
        <begin position="457"/>
        <end position="514"/>
    </location>
</feature>
<feature type="region of interest" description="Disordered" evidence="1">
    <location>
        <begin position="556"/>
        <end position="580"/>
    </location>
</feature>
<feature type="region of interest" description="Disordered" evidence="1">
    <location>
        <begin position="250"/>
        <end position="285"/>
    </location>
</feature>
<dbReference type="EMBL" id="PQXM01000452">
    <property type="protein sequence ID" value="TGO72447.1"/>
    <property type="molecule type" value="Genomic_DNA"/>
</dbReference>
<accession>A0A4Z1JU84</accession>
<evidence type="ECO:0000313" key="2">
    <source>
        <dbReference type="EMBL" id="TGO72447.1"/>
    </source>
</evidence>
<feature type="compositionally biased region" description="Acidic residues" evidence="1">
    <location>
        <begin position="483"/>
        <end position="496"/>
    </location>
</feature>
<evidence type="ECO:0000313" key="3">
    <source>
        <dbReference type="Proteomes" id="UP000297229"/>
    </source>
</evidence>
<feature type="compositionally biased region" description="Basic residues" evidence="1">
    <location>
        <begin position="356"/>
        <end position="366"/>
    </location>
</feature>
<dbReference type="AlphaFoldDB" id="A0A4Z1JU84"/>
<feature type="compositionally biased region" description="Acidic residues" evidence="1">
    <location>
        <begin position="419"/>
        <end position="430"/>
    </location>
</feature>
<keyword evidence="3" id="KW-1185">Reference proteome</keyword>
<feature type="compositionally biased region" description="Basic and acidic residues" evidence="1">
    <location>
        <begin position="394"/>
        <end position="416"/>
    </location>
</feature>
<organism evidence="2 3">
    <name type="scientific">Botrytis elliptica</name>
    <dbReference type="NCBI Taxonomy" id="278938"/>
    <lineage>
        <taxon>Eukaryota</taxon>
        <taxon>Fungi</taxon>
        <taxon>Dikarya</taxon>
        <taxon>Ascomycota</taxon>
        <taxon>Pezizomycotina</taxon>
        <taxon>Leotiomycetes</taxon>
        <taxon>Helotiales</taxon>
        <taxon>Sclerotiniaceae</taxon>
        <taxon>Botrytis</taxon>
    </lineage>
</organism>
<protein>
    <submittedName>
        <fullName evidence="2">Uncharacterized protein</fullName>
    </submittedName>
</protein>
<feature type="compositionally biased region" description="Basic and acidic residues" evidence="1">
    <location>
        <begin position="471"/>
        <end position="482"/>
    </location>
</feature>
<evidence type="ECO:0000256" key="1">
    <source>
        <dbReference type="SAM" id="MobiDB-lite"/>
    </source>
</evidence>
<gene>
    <name evidence="2" type="ORF">BELL_0454g00070</name>
</gene>
<feature type="compositionally biased region" description="Basic and acidic residues" evidence="1">
    <location>
        <begin position="497"/>
        <end position="514"/>
    </location>
</feature>
<dbReference type="Proteomes" id="UP000297229">
    <property type="component" value="Unassembled WGS sequence"/>
</dbReference>
<feature type="compositionally biased region" description="Polar residues" evidence="1">
    <location>
        <begin position="328"/>
        <end position="342"/>
    </location>
</feature>
<reference evidence="2 3" key="1">
    <citation type="submission" date="2017-12" db="EMBL/GenBank/DDBJ databases">
        <title>Comparative genomics of Botrytis spp.</title>
        <authorList>
            <person name="Valero-Jimenez C.A."/>
            <person name="Tapia P."/>
            <person name="Veloso J."/>
            <person name="Silva-Moreno E."/>
            <person name="Staats M."/>
            <person name="Valdes J.H."/>
            <person name="Van Kan J.A.L."/>
        </authorList>
    </citation>
    <scope>NUCLEOTIDE SEQUENCE [LARGE SCALE GENOMIC DNA]</scope>
    <source>
        <strain evidence="2 3">Be9601</strain>
    </source>
</reference>
<proteinExistence type="predicted"/>
<name>A0A4Z1JU84_9HELO</name>
<feature type="region of interest" description="Disordered" evidence="1">
    <location>
        <begin position="313"/>
        <end position="430"/>
    </location>
</feature>
<comment type="caution">
    <text evidence="2">The sequence shown here is derived from an EMBL/GenBank/DDBJ whole genome shotgun (WGS) entry which is preliminary data.</text>
</comment>
<sequence>MPALIDPDKKLHQENIIQSIKAKYDGLDATQRNRFVKENITELSKHIESSSEQIGCLVEFIETTGSLYELFPNEDARILLQKCRANLVTGHEMEGRLRHTEIDTIEATGTDLYGLFGVPGSTFVKGTYTVIRKILRAIETTFAATLDDGDDVSGRLWNIRRTSHAKTMIHDLVLQYRQLYQKLARDLTTNRGMNEFYEWLQIHPWWPNDRVLIRRKRPTVMGLSRNGKRVMRKEENQSGRHVKRRMIQHDGSCSDTEVDADVHGDVQDSDVSDVEYPRSKRDDARVSVFSSPSPIINKIDPRLWENNAQGESTSIANTEHKGLRSCCDTGSSTSKESMNSITPELDHVEYATSMMGRRKRKGKRKGKEGGRGKENGGEMMHDESLDVSDEDERNLDARASADEGAHGDEESVRRSVEVGIEDNNGDEVEDMIDSFDISKPSRKGQMDGEIANPLTVVNEMDDGGKPTQTQEESHSDDEKADGFGDEAEDGSDDASADIDRTLQDPSRIEPREYGEQASPLVVRRECVAIPRIVRPRISREMKRGMKRVGVDQVGDDADVERERKGEGEREGEGEAGIGNSLKRDLNEQQEKQMFSEWSGGLIECLKRKIEECGKVVERRMAELDVVKERIKEASKEAVLFWRGSENLDGDGIVESCGSGGAGIAPDGDMRVWGGDLCED</sequence>